<dbReference type="InterPro" id="IPR018062">
    <property type="entry name" value="HTH_AraC-typ_CS"/>
</dbReference>
<dbReference type="Proteomes" id="UP000594759">
    <property type="component" value="Chromosome"/>
</dbReference>
<keyword evidence="7" id="KW-1185">Reference proteome</keyword>
<keyword evidence="4" id="KW-1133">Transmembrane helix</keyword>
<reference evidence="6 7" key="1">
    <citation type="submission" date="2020-11" db="EMBL/GenBank/DDBJ databases">
        <title>Pedobacter endophytica, an endophytic bacteria isolated form Carex pumila.</title>
        <authorList>
            <person name="Peng Y."/>
            <person name="Jiang L."/>
            <person name="Lee J."/>
        </authorList>
    </citation>
    <scope>NUCLEOTIDE SEQUENCE [LARGE SCALE GENOMIC DNA]</scope>
    <source>
        <strain evidence="6 7">JBR3-12</strain>
    </source>
</reference>
<keyword evidence="4" id="KW-0812">Transmembrane</keyword>
<organism evidence="6 7">
    <name type="scientific">Pedobacter endophyticus</name>
    <dbReference type="NCBI Taxonomy" id="2789740"/>
    <lineage>
        <taxon>Bacteria</taxon>
        <taxon>Pseudomonadati</taxon>
        <taxon>Bacteroidota</taxon>
        <taxon>Sphingobacteriia</taxon>
        <taxon>Sphingobacteriales</taxon>
        <taxon>Sphingobacteriaceae</taxon>
        <taxon>Pedobacter</taxon>
    </lineage>
</organism>
<feature type="transmembrane region" description="Helical" evidence="4">
    <location>
        <begin position="6"/>
        <end position="22"/>
    </location>
</feature>
<dbReference type="EMBL" id="CP064939">
    <property type="protein sequence ID" value="QPH40492.1"/>
    <property type="molecule type" value="Genomic_DNA"/>
</dbReference>
<name>A0A7S9Q0B5_9SPHI</name>
<proteinExistence type="predicted"/>
<dbReference type="InterPro" id="IPR009057">
    <property type="entry name" value="Homeodomain-like_sf"/>
</dbReference>
<dbReference type="Gene3D" id="1.10.10.60">
    <property type="entry name" value="Homeodomain-like"/>
    <property type="match status" value="2"/>
</dbReference>
<evidence type="ECO:0000313" key="7">
    <source>
        <dbReference type="Proteomes" id="UP000594759"/>
    </source>
</evidence>
<dbReference type="SMART" id="SM00342">
    <property type="entry name" value="HTH_ARAC"/>
    <property type="match status" value="1"/>
</dbReference>
<keyword evidence="3" id="KW-0804">Transcription</keyword>
<dbReference type="PANTHER" id="PTHR43280">
    <property type="entry name" value="ARAC-FAMILY TRANSCRIPTIONAL REGULATOR"/>
    <property type="match status" value="1"/>
</dbReference>
<dbReference type="KEGG" id="pex:IZT61_04205"/>
<feature type="domain" description="HTH araC/xylS-type" evidence="5">
    <location>
        <begin position="284"/>
        <end position="388"/>
    </location>
</feature>
<protein>
    <submittedName>
        <fullName evidence="6">Helix-turn-helix transcriptional regulator</fullName>
    </submittedName>
</protein>
<dbReference type="GO" id="GO:0003700">
    <property type="term" value="F:DNA-binding transcription factor activity"/>
    <property type="evidence" value="ECO:0007669"/>
    <property type="project" value="InterPro"/>
</dbReference>
<gene>
    <name evidence="6" type="ORF">IZT61_04205</name>
</gene>
<evidence type="ECO:0000256" key="1">
    <source>
        <dbReference type="ARBA" id="ARBA00023015"/>
    </source>
</evidence>
<dbReference type="RefSeq" id="WP_196099946.1">
    <property type="nucleotide sequence ID" value="NZ_CP064939.1"/>
</dbReference>
<dbReference type="PROSITE" id="PS01124">
    <property type="entry name" value="HTH_ARAC_FAMILY_2"/>
    <property type="match status" value="1"/>
</dbReference>
<feature type="transmembrane region" description="Helical" evidence="4">
    <location>
        <begin position="29"/>
        <end position="49"/>
    </location>
</feature>
<sequence>MVFIAIIGSIFILLLVIVKLLLFGGDKRYLNLLLSTAIIGVIWYDFMYLLTNSGLVAQYPLLFNKGLPLYYLIAPCFFLYIRGSLEPAKSAFKKSHLWHFLIIVPAIISVIPYNLADAATQQWVVNQIERNVSFAFSSNKYIVSRLHWFAFPASALFYSAVQLRLAILAARKKLVEKTKTNWIIAFTILCCVIFGGMIAVNITVLANFDEAWNILKSGKLVSVLVICLLLLSGSFFVSPTLIFGFVPEKDVNPPVAGEIAAAQLKPDNEFQAMGAKMYNDAQVAKVETFMAETQIYRKTGLTVSDLASMLDIPNHKLSDLFNNHYKLNFNTFINNLRVQYVRERLEGGEWKRFTLEAIAQDAGFSSRNTFAVAFKKTTGVTPSNYITTLQNKTD</sequence>
<dbReference type="SUPFAM" id="SSF46689">
    <property type="entry name" value="Homeodomain-like"/>
    <property type="match status" value="1"/>
</dbReference>
<dbReference type="PROSITE" id="PS00041">
    <property type="entry name" value="HTH_ARAC_FAMILY_1"/>
    <property type="match status" value="1"/>
</dbReference>
<evidence type="ECO:0000259" key="5">
    <source>
        <dbReference type="PROSITE" id="PS01124"/>
    </source>
</evidence>
<dbReference type="PANTHER" id="PTHR43280:SF29">
    <property type="entry name" value="ARAC-FAMILY TRANSCRIPTIONAL REGULATOR"/>
    <property type="match status" value="1"/>
</dbReference>
<keyword evidence="2" id="KW-0238">DNA-binding</keyword>
<dbReference type="AlphaFoldDB" id="A0A7S9Q0B5"/>
<feature type="transmembrane region" description="Helical" evidence="4">
    <location>
        <begin position="220"/>
        <end position="246"/>
    </location>
</feature>
<evidence type="ECO:0000256" key="2">
    <source>
        <dbReference type="ARBA" id="ARBA00023125"/>
    </source>
</evidence>
<dbReference type="Pfam" id="PF12833">
    <property type="entry name" value="HTH_18"/>
    <property type="match status" value="1"/>
</dbReference>
<feature type="transmembrane region" description="Helical" evidence="4">
    <location>
        <begin position="69"/>
        <end position="85"/>
    </location>
</feature>
<feature type="transmembrane region" description="Helical" evidence="4">
    <location>
        <begin position="182"/>
        <end position="208"/>
    </location>
</feature>
<feature type="transmembrane region" description="Helical" evidence="4">
    <location>
        <begin position="97"/>
        <end position="116"/>
    </location>
</feature>
<evidence type="ECO:0000256" key="4">
    <source>
        <dbReference type="SAM" id="Phobius"/>
    </source>
</evidence>
<feature type="transmembrane region" description="Helical" evidence="4">
    <location>
        <begin position="146"/>
        <end position="170"/>
    </location>
</feature>
<evidence type="ECO:0000313" key="6">
    <source>
        <dbReference type="EMBL" id="QPH40492.1"/>
    </source>
</evidence>
<evidence type="ECO:0000256" key="3">
    <source>
        <dbReference type="ARBA" id="ARBA00023163"/>
    </source>
</evidence>
<accession>A0A7S9Q0B5</accession>
<keyword evidence="4" id="KW-0472">Membrane</keyword>
<keyword evidence="1" id="KW-0805">Transcription regulation</keyword>
<dbReference type="InterPro" id="IPR018060">
    <property type="entry name" value="HTH_AraC"/>
</dbReference>
<dbReference type="GO" id="GO:0043565">
    <property type="term" value="F:sequence-specific DNA binding"/>
    <property type="evidence" value="ECO:0007669"/>
    <property type="project" value="InterPro"/>
</dbReference>